<gene>
    <name evidence="2" type="ORF">AARE701A_LOCUS3789</name>
</gene>
<dbReference type="InterPro" id="IPR052361">
    <property type="entry name" value="F-box_domain"/>
</dbReference>
<name>A0A8S1ZN24_ARAAE</name>
<dbReference type="SUPFAM" id="SSF50965">
    <property type="entry name" value="Galactose oxidase, central domain"/>
    <property type="match status" value="1"/>
</dbReference>
<accession>A0A8S1ZN24</accession>
<sequence>MSNQQSSHLISLHKDGLYLLNLNGTTLSKLNLPFTLPDKTEPACILHCRGMMCLTLKDNNDLAIWKPGSDEFKRIPMVIRSQTTNLLGFGYDRISDDYKIVTIIGFKTYIYAFKESCWRESVRETSLHCKFKDRTGTVVDHCMYWIADRSHTKNPRRKNTILCFDFAKEEYQELSSPMYAESKFSSWLGVLRGELCVIDHYPCLNNDICLWRPQRKGKKIMHWNLDPWTVNENVKAFNIFNVKRFKKFDVGFACIARNEELFIVVNGNGKGEDKFMVYNERQDEFTEVPIGCSLEGFRCMSIYDNRF</sequence>
<organism evidence="2 3">
    <name type="scientific">Arabidopsis arenosa</name>
    <name type="common">Sand rock-cress</name>
    <name type="synonym">Cardaminopsis arenosa</name>
    <dbReference type="NCBI Taxonomy" id="38785"/>
    <lineage>
        <taxon>Eukaryota</taxon>
        <taxon>Viridiplantae</taxon>
        <taxon>Streptophyta</taxon>
        <taxon>Embryophyta</taxon>
        <taxon>Tracheophyta</taxon>
        <taxon>Spermatophyta</taxon>
        <taxon>Magnoliopsida</taxon>
        <taxon>eudicotyledons</taxon>
        <taxon>Gunneridae</taxon>
        <taxon>Pentapetalae</taxon>
        <taxon>rosids</taxon>
        <taxon>malvids</taxon>
        <taxon>Brassicales</taxon>
        <taxon>Brassicaceae</taxon>
        <taxon>Camelineae</taxon>
        <taxon>Arabidopsis</taxon>
    </lineage>
</organism>
<dbReference type="PANTHER" id="PTHR31790">
    <property type="entry name" value="OS02G0783600 PROTEIN"/>
    <property type="match status" value="1"/>
</dbReference>
<dbReference type="InterPro" id="IPR017451">
    <property type="entry name" value="F-box-assoc_interact_dom"/>
</dbReference>
<dbReference type="EMBL" id="LR999451">
    <property type="protein sequence ID" value="CAE5960342.1"/>
    <property type="molecule type" value="Genomic_DNA"/>
</dbReference>
<dbReference type="Proteomes" id="UP000682877">
    <property type="component" value="Chromosome 1"/>
</dbReference>
<evidence type="ECO:0000313" key="2">
    <source>
        <dbReference type="EMBL" id="CAE5960342.1"/>
    </source>
</evidence>
<dbReference type="InterPro" id="IPR006527">
    <property type="entry name" value="F-box-assoc_dom_typ1"/>
</dbReference>
<evidence type="ECO:0000259" key="1">
    <source>
        <dbReference type="Pfam" id="PF07734"/>
    </source>
</evidence>
<dbReference type="InterPro" id="IPR011043">
    <property type="entry name" value="Gal_Oxase/kelch_b-propeller"/>
</dbReference>
<dbReference type="NCBIfam" id="TIGR01640">
    <property type="entry name" value="F_box_assoc_1"/>
    <property type="match status" value="1"/>
</dbReference>
<evidence type="ECO:0000313" key="3">
    <source>
        <dbReference type="Proteomes" id="UP000682877"/>
    </source>
</evidence>
<feature type="domain" description="F-box associated beta-propeller type 1" evidence="1">
    <location>
        <begin position="39"/>
        <end position="292"/>
    </location>
</feature>
<dbReference type="Pfam" id="PF07734">
    <property type="entry name" value="FBA_1"/>
    <property type="match status" value="1"/>
</dbReference>
<protein>
    <recommendedName>
        <fullName evidence="1">F-box associated beta-propeller type 1 domain-containing protein</fullName>
    </recommendedName>
</protein>
<dbReference type="AlphaFoldDB" id="A0A8S1ZN24"/>
<proteinExistence type="predicted"/>
<reference evidence="2" key="1">
    <citation type="submission" date="2021-01" db="EMBL/GenBank/DDBJ databases">
        <authorList>
            <person name="Bezrukov I."/>
        </authorList>
    </citation>
    <scope>NUCLEOTIDE SEQUENCE</scope>
</reference>
<keyword evidence="3" id="KW-1185">Reference proteome</keyword>
<dbReference type="PANTHER" id="PTHR31790:SF602">
    <property type="entry name" value="F-BOX ASSOCIATED UBIQUITINATION EFFECTOR FAMILY PROTEIN"/>
    <property type="match status" value="1"/>
</dbReference>